<organism evidence="1 2">
    <name type="scientific">Sphaerisporangium rufum</name>
    <dbReference type="NCBI Taxonomy" id="1381558"/>
    <lineage>
        <taxon>Bacteria</taxon>
        <taxon>Bacillati</taxon>
        <taxon>Actinomycetota</taxon>
        <taxon>Actinomycetes</taxon>
        <taxon>Streptosporangiales</taxon>
        <taxon>Streptosporangiaceae</taxon>
        <taxon>Sphaerisporangium</taxon>
    </lineage>
</organism>
<dbReference type="RefSeq" id="WP_203982376.1">
    <property type="nucleotide sequence ID" value="NZ_BOOU01000010.1"/>
</dbReference>
<proteinExistence type="predicted"/>
<dbReference type="Proteomes" id="UP000655287">
    <property type="component" value="Unassembled WGS sequence"/>
</dbReference>
<sequence>MATFNQNNQKVYGNQYMGDTVNVTHGERSPIDARTVAREFDRALTAVRDLQVSAATREQVTAELVTARGELEAGDTGAARGRLAALLAMGGTVAEIVNHLAGAVQVFLGD</sequence>
<protein>
    <submittedName>
        <fullName evidence="1">Uncharacterized protein</fullName>
    </submittedName>
</protein>
<name>A0A919QX42_9ACTN</name>
<dbReference type="EMBL" id="BOOU01000010">
    <property type="protein sequence ID" value="GII75726.1"/>
    <property type="molecule type" value="Genomic_DNA"/>
</dbReference>
<reference evidence="1" key="1">
    <citation type="submission" date="2021-01" db="EMBL/GenBank/DDBJ databases">
        <title>Whole genome shotgun sequence of Sphaerisporangium rufum NBRC 109079.</title>
        <authorList>
            <person name="Komaki H."/>
            <person name="Tamura T."/>
        </authorList>
    </citation>
    <scope>NUCLEOTIDE SEQUENCE</scope>
    <source>
        <strain evidence="1">NBRC 109079</strain>
    </source>
</reference>
<gene>
    <name evidence="1" type="ORF">Sru01_07080</name>
</gene>
<keyword evidence="2" id="KW-1185">Reference proteome</keyword>
<evidence type="ECO:0000313" key="1">
    <source>
        <dbReference type="EMBL" id="GII75726.1"/>
    </source>
</evidence>
<comment type="caution">
    <text evidence="1">The sequence shown here is derived from an EMBL/GenBank/DDBJ whole genome shotgun (WGS) entry which is preliminary data.</text>
</comment>
<accession>A0A919QX42</accession>
<dbReference type="AlphaFoldDB" id="A0A919QX42"/>
<evidence type="ECO:0000313" key="2">
    <source>
        <dbReference type="Proteomes" id="UP000655287"/>
    </source>
</evidence>